<dbReference type="Proteomes" id="UP000714380">
    <property type="component" value="Unassembled WGS sequence"/>
</dbReference>
<sequence length="252" mass="27011">MNDQQLERYARHILLPQMDVEGQQALLDAHVLVLGLGGLGCPVAQYLAAAGVGRLTLVDDDQVELSNLQRQVAHGTADIGQLKVDSAADEVRRLNPDVQVITHAVRADEALLTQWLGDVTLVVDCTDNASVRYALNRVALSLGKPWLSGAAVALSGQVTLFNPQQADSPCYRCLYPQLTEQQLSCAGSGVLSPLVGVVGATQALEAVKWLAGIGRSPVGKLMTYDALNSEWRHWQLPKVPTCPDCGSPVKVD</sequence>
<accession>A0ABS7ZT53</accession>
<dbReference type="GO" id="GO:0016779">
    <property type="term" value="F:nucleotidyltransferase activity"/>
    <property type="evidence" value="ECO:0007669"/>
    <property type="project" value="UniProtKB-KW"/>
</dbReference>
<proteinExistence type="predicted"/>
<evidence type="ECO:0000259" key="1">
    <source>
        <dbReference type="Pfam" id="PF00899"/>
    </source>
</evidence>
<dbReference type="InterPro" id="IPR000594">
    <property type="entry name" value="ThiF_NAD_FAD-bd"/>
</dbReference>
<name>A0ABS7ZT53_9GAMM</name>
<keyword evidence="2" id="KW-0548">Nucleotidyltransferase</keyword>
<protein>
    <submittedName>
        <fullName evidence="2">Molybdopterin-synthase adenylyltransferase MoeB</fullName>
    </submittedName>
</protein>
<comment type="caution">
    <text evidence="2">The sequence shown here is derived from an EMBL/GenBank/DDBJ whole genome shotgun (WGS) entry which is preliminary data.</text>
</comment>
<dbReference type="NCBIfam" id="NF004281">
    <property type="entry name" value="PRK05690.1"/>
    <property type="match status" value="1"/>
</dbReference>
<dbReference type="Gene3D" id="3.40.50.720">
    <property type="entry name" value="NAD(P)-binding Rossmann-like Domain"/>
    <property type="match status" value="1"/>
</dbReference>
<dbReference type="SUPFAM" id="SSF69572">
    <property type="entry name" value="Activating enzymes of the ubiquitin-like proteins"/>
    <property type="match status" value="1"/>
</dbReference>
<reference evidence="2 3" key="1">
    <citation type="submission" date="2020-12" db="EMBL/GenBank/DDBJ databases">
        <title>Novel Thalassolituus-related marine hydrocarbonoclastic bacteria mediated algae-derived hydrocarbons mineralization in twilight zone of the northern South China Sea.</title>
        <authorList>
            <person name="Dong C."/>
        </authorList>
    </citation>
    <scope>NUCLEOTIDE SEQUENCE [LARGE SCALE GENOMIC DNA]</scope>
    <source>
        <strain evidence="2 3">IMCC1826</strain>
    </source>
</reference>
<dbReference type="InterPro" id="IPR035985">
    <property type="entry name" value="Ubiquitin-activating_enz"/>
</dbReference>
<gene>
    <name evidence="2" type="primary">moeB</name>
    <name evidence="2" type="ORF">I9W95_08210</name>
</gene>
<evidence type="ECO:0000313" key="3">
    <source>
        <dbReference type="Proteomes" id="UP000714380"/>
    </source>
</evidence>
<dbReference type="CDD" id="cd00757">
    <property type="entry name" value="ThiF_MoeB_HesA_family"/>
    <property type="match status" value="1"/>
</dbReference>
<organism evidence="2 3">
    <name type="scientific">Thalassolituus marinus</name>
    <dbReference type="NCBI Taxonomy" id="671053"/>
    <lineage>
        <taxon>Bacteria</taxon>
        <taxon>Pseudomonadati</taxon>
        <taxon>Pseudomonadota</taxon>
        <taxon>Gammaproteobacteria</taxon>
        <taxon>Oceanospirillales</taxon>
        <taxon>Oceanospirillaceae</taxon>
        <taxon>Thalassolituus</taxon>
    </lineage>
</organism>
<dbReference type="InterPro" id="IPR045886">
    <property type="entry name" value="ThiF/MoeB/HesA"/>
</dbReference>
<keyword evidence="2" id="KW-0808">Transferase</keyword>
<dbReference type="PANTHER" id="PTHR10953:SF102">
    <property type="entry name" value="ADENYLYLTRANSFERASE AND SULFURTRANSFERASE MOCS3"/>
    <property type="match status" value="1"/>
</dbReference>
<dbReference type="Pfam" id="PF00899">
    <property type="entry name" value="ThiF"/>
    <property type="match status" value="1"/>
</dbReference>
<dbReference type="RefSeq" id="WP_225673739.1">
    <property type="nucleotide sequence ID" value="NZ_JAEDAH010000042.1"/>
</dbReference>
<dbReference type="PANTHER" id="PTHR10953">
    <property type="entry name" value="UBIQUITIN-ACTIVATING ENZYME E1"/>
    <property type="match status" value="1"/>
</dbReference>
<keyword evidence="3" id="KW-1185">Reference proteome</keyword>
<evidence type="ECO:0000313" key="2">
    <source>
        <dbReference type="EMBL" id="MCA6063590.1"/>
    </source>
</evidence>
<dbReference type="EMBL" id="JAEDAH010000042">
    <property type="protein sequence ID" value="MCA6063590.1"/>
    <property type="molecule type" value="Genomic_DNA"/>
</dbReference>
<feature type="domain" description="THIF-type NAD/FAD binding fold" evidence="1">
    <location>
        <begin position="9"/>
        <end position="243"/>
    </location>
</feature>